<dbReference type="EMBL" id="CP043869">
    <property type="protein sequence ID" value="QEQ98457.1"/>
    <property type="molecule type" value="Genomic_DNA"/>
</dbReference>
<sequence length="267" mass="30621">MRHQDAWELTDAGRKQGGEAKKSDKFGLYIVWPKTLRMPDDMPAVVVSSDQTRVTASQIGKEVELSARQINALLSELGWINRHLKGWQVTPQGQALGGVQKESHRTGIPYALWPQTLLSNRAFELSLKALKGDLGQALGLNEATDNETLSFRQKFPANFRTADGHQVRSKAEMLIDNWLYMAEIVHAYERKLPVEEDVYCDFYIPGGKVYLEYWGYENDPKYLKRKHEKLQIYAKYGLNLIELKESDVQNLDDILPRMLLKFGVETY</sequence>
<name>A0A5P1RFP8_9GAMM</name>
<dbReference type="GO" id="GO:0016301">
    <property type="term" value="F:kinase activity"/>
    <property type="evidence" value="ECO:0007669"/>
    <property type="project" value="UniProtKB-KW"/>
</dbReference>
<evidence type="ECO:0000313" key="3">
    <source>
        <dbReference type="Proteomes" id="UP000324760"/>
    </source>
</evidence>
<reference evidence="2 3" key="1">
    <citation type="journal article" date="2019" name="Biochem. Eng. J.">
        <title>Metabolic engineering of the marine bacteria Neptunomonas concharum for the production of acetoin and meso-2,3-butanediol from acetate.</title>
        <authorList>
            <person name="Li W."/>
            <person name="Pu N."/>
            <person name="Liu C.-X."/>
            <person name="Yuan Q.-P."/>
            <person name="Li Z.-J."/>
        </authorList>
    </citation>
    <scope>NUCLEOTIDE SEQUENCE [LARGE SCALE GENOMIC DNA]</scope>
    <source>
        <strain evidence="2 3">JCM17730</strain>
    </source>
</reference>
<dbReference type="OrthoDB" id="5500241at2"/>
<evidence type="ECO:0000313" key="2">
    <source>
        <dbReference type="EMBL" id="QEQ98457.1"/>
    </source>
</evidence>
<evidence type="ECO:0000256" key="1">
    <source>
        <dbReference type="SAM" id="MobiDB-lite"/>
    </source>
</evidence>
<feature type="region of interest" description="Disordered" evidence="1">
    <location>
        <begin position="1"/>
        <end position="20"/>
    </location>
</feature>
<accession>A0A5P1RFP8</accession>
<dbReference type="AlphaFoldDB" id="A0A5P1RFP8"/>
<dbReference type="Gene3D" id="3.40.960.10">
    <property type="entry name" value="VSR Endonuclease"/>
    <property type="match status" value="1"/>
</dbReference>
<organism evidence="2 3">
    <name type="scientific">Neptunomonas concharum</name>
    <dbReference type="NCBI Taxonomy" id="1031538"/>
    <lineage>
        <taxon>Bacteria</taxon>
        <taxon>Pseudomonadati</taxon>
        <taxon>Pseudomonadota</taxon>
        <taxon>Gammaproteobacteria</taxon>
        <taxon>Oceanospirillales</taxon>
        <taxon>Oceanospirillaceae</taxon>
        <taxon>Neptunomonas</taxon>
    </lineage>
</organism>
<keyword evidence="2" id="KW-0808">Transferase</keyword>
<dbReference type="Proteomes" id="UP000324760">
    <property type="component" value="Chromosome"/>
</dbReference>
<keyword evidence="3" id="KW-1185">Reference proteome</keyword>
<dbReference type="KEGG" id="ncu:F0U83_14445"/>
<gene>
    <name evidence="2" type="ORF">F0U83_14445</name>
</gene>
<keyword evidence="2" id="KW-0418">Kinase</keyword>
<protein>
    <submittedName>
        <fullName evidence="2">Glycerol kinase</fullName>
    </submittedName>
</protein>
<proteinExistence type="predicted"/>